<comment type="caution">
    <text evidence="8">The sequence shown here is derived from an EMBL/GenBank/DDBJ whole genome shotgun (WGS) entry which is preliminary data.</text>
</comment>
<proteinExistence type="predicted"/>
<keyword evidence="3" id="KW-0999">Mitochondrion inner membrane</keyword>
<protein>
    <submittedName>
        <fullName evidence="8">Mitochondrial import inner membrane translocase subunit Tim17</fullName>
    </submittedName>
</protein>
<dbReference type="AlphaFoldDB" id="A0A175VYB7"/>
<evidence type="ECO:0000256" key="3">
    <source>
        <dbReference type="ARBA" id="ARBA00022792"/>
    </source>
</evidence>
<evidence type="ECO:0000313" key="9">
    <source>
        <dbReference type="Proteomes" id="UP000078237"/>
    </source>
</evidence>
<sequence>MAPPGDDHYHPKDAVHAGFYGALATGGTGLLFAAVRNSLAVRNVGPWTTFTKHGGIIATFAAVGGVYEFTRAASANLREKEDHYNEAISGFLAGAVMGIRTRRMPRVLGYGALMSVALTVFNYTGSSLKGYWAATNVDEYERKEMLRKNRRRPIEETLAEIGEGRGIRPPGYEERRRERLKERYGIDINTASADPDA</sequence>
<keyword evidence="9" id="KW-1185">Reference proteome</keyword>
<keyword evidence="5" id="KW-0496">Mitochondrion</keyword>
<keyword evidence="4 7" id="KW-1133">Transmembrane helix</keyword>
<dbReference type="VEuPathDB" id="FungiDB:MMYC01_206182"/>
<dbReference type="GO" id="GO:0006120">
    <property type="term" value="P:mitochondrial electron transport, NADH to ubiquinone"/>
    <property type="evidence" value="ECO:0007669"/>
    <property type="project" value="InterPro"/>
</dbReference>
<name>A0A175VYB7_9PEZI</name>
<keyword evidence="2 7" id="KW-0812">Transmembrane</keyword>
<dbReference type="STRING" id="100816.A0A175VYB7"/>
<evidence type="ECO:0000256" key="6">
    <source>
        <dbReference type="ARBA" id="ARBA00023136"/>
    </source>
</evidence>
<evidence type="ECO:0000256" key="4">
    <source>
        <dbReference type="ARBA" id="ARBA00022989"/>
    </source>
</evidence>
<dbReference type="Proteomes" id="UP000078237">
    <property type="component" value="Unassembled WGS sequence"/>
</dbReference>
<evidence type="ECO:0000256" key="1">
    <source>
        <dbReference type="ARBA" id="ARBA00004448"/>
    </source>
</evidence>
<accession>A0A175VYB7</accession>
<comment type="subcellular location">
    <subcellularLocation>
        <location evidence="1">Mitochondrion inner membrane</location>
        <topology evidence="1">Multi-pass membrane protein</topology>
    </subcellularLocation>
</comment>
<reference evidence="8 9" key="1">
    <citation type="journal article" date="2016" name="Genome Announc.">
        <title>Genome Sequence of Madurella mycetomatis mm55, Isolated from a Human Mycetoma Case in Sudan.</title>
        <authorList>
            <person name="Smit S."/>
            <person name="Derks M.F."/>
            <person name="Bervoets S."/>
            <person name="Fahal A."/>
            <person name="van Leeuwen W."/>
            <person name="van Belkum A."/>
            <person name="van de Sande W.W."/>
        </authorList>
    </citation>
    <scope>NUCLEOTIDE SEQUENCE [LARGE SCALE GENOMIC DNA]</scope>
    <source>
        <strain evidence="9">mm55</strain>
    </source>
</reference>
<feature type="transmembrane region" description="Helical" evidence="7">
    <location>
        <begin position="17"/>
        <end position="35"/>
    </location>
</feature>
<dbReference type="Pfam" id="PF02466">
    <property type="entry name" value="Tim17"/>
    <property type="match status" value="1"/>
</dbReference>
<evidence type="ECO:0000256" key="2">
    <source>
        <dbReference type="ARBA" id="ARBA00022692"/>
    </source>
</evidence>
<keyword evidence="6 7" id="KW-0472">Membrane</keyword>
<evidence type="ECO:0000313" key="8">
    <source>
        <dbReference type="EMBL" id="KXX76353.1"/>
    </source>
</evidence>
<evidence type="ECO:0000256" key="5">
    <source>
        <dbReference type="ARBA" id="ARBA00023128"/>
    </source>
</evidence>
<dbReference type="OrthoDB" id="1913277at2759"/>
<dbReference type="InterPro" id="IPR039205">
    <property type="entry name" value="NDUFA11"/>
</dbReference>
<organism evidence="8 9">
    <name type="scientific">Madurella mycetomatis</name>
    <dbReference type="NCBI Taxonomy" id="100816"/>
    <lineage>
        <taxon>Eukaryota</taxon>
        <taxon>Fungi</taxon>
        <taxon>Dikarya</taxon>
        <taxon>Ascomycota</taxon>
        <taxon>Pezizomycotina</taxon>
        <taxon>Sordariomycetes</taxon>
        <taxon>Sordariomycetidae</taxon>
        <taxon>Sordariales</taxon>
        <taxon>Sordariales incertae sedis</taxon>
        <taxon>Madurella</taxon>
    </lineage>
</organism>
<dbReference type="PANTHER" id="PTHR21382:SF1">
    <property type="entry name" value="NADH DEHYDROGENASE [UBIQUINONE] 1 ALPHA SUBCOMPLEX SUBUNIT 11"/>
    <property type="match status" value="1"/>
</dbReference>
<evidence type="ECO:0000256" key="7">
    <source>
        <dbReference type="SAM" id="Phobius"/>
    </source>
</evidence>
<dbReference type="PANTHER" id="PTHR21382">
    <property type="entry name" value="NADH-UBIQUINONE OXIDOREDUCTASE SUBUNIT"/>
    <property type="match status" value="1"/>
</dbReference>
<feature type="transmembrane region" description="Helical" evidence="7">
    <location>
        <begin position="107"/>
        <end position="125"/>
    </location>
</feature>
<gene>
    <name evidence="8" type="ORF">MMYC01_206182</name>
</gene>
<dbReference type="GO" id="GO:0005743">
    <property type="term" value="C:mitochondrial inner membrane"/>
    <property type="evidence" value="ECO:0007669"/>
    <property type="project" value="UniProtKB-SubCell"/>
</dbReference>
<dbReference type="EMBL" id="LCTW02000215">
    <property type="protein sequence ID" value="KXX76353.1"/>
    <property type="molecule type" value="Genomic_DNA"/>
</dbReference>
<dbReference type="GO" id="GO:0045271">
    <property type="term" value="C:respiratory chain complex I"/>
    <property type="evidence" value="ECO:0007669"/>
    <property type="project" value="InterPro"/>
</dbReference>